<dbReference type="PANTHER" id="PTHR12811">
    <property type="entry name" value="VACUOLAR PROTEIN SORTING VPS16"/>
    <property type="match status" value="1"/>
</dbReference>
<dbReference type="SUPFAM" id="SSF50978">
    <property type="entry name" value="WD40 repeat-like"/>
    <property type="match status" value="1"/>
</dbReference>
<dbReference type="InterPro" id="IPR016534">
    <property type="entry name" value="VPS16"/>
</dbReference>
<keyword evidence="5" id="KW-1185">Reference proteome</keyword>
<comment type="similarity">
    <text evidence="1">Belongs to the VPS16 family.</text>
</comment>
<dbReference type="Pfam" id="PF04840">
    <property type="entry name" value="Vps16_C"/>
    <property type="match status" value="1"/>
</dbReference>
<evidence type="ECO:0000313" key="4">
    <source>
        <dbReference type="EMBL" id="KAG1346825.1"/>
    </source>
</evidence>
<reference evidence="4" key="1">
    <citation type="journal article" date="2017" name="Gigascience">
        <title>The genome draft of coconut (Cocos nucifera).</title>
        <authorList>
            <person name="Xiao Y."/>
            <person name="Xu P."/>
            <person name="Fan H."/>
            <person name="Baudouin L."/>
            <person name="Xia W."/>
            <person name="Bocs S."/>
            <person name="Xu J."/>
            <person name="Li Q."/>
            <person name="Guo A."/>
            <person name="Zhou L."/>
            <person name="Li J."/>
            <person name="Wu Y."/>
            <person name="Ma Z."/>
            <person name="Armero A."/>
            <person name="Issali A.E."/>
            <person name="Liu N."/>
            <person name="Peng M."/>
            <person name="Yang Y."/>
        </authorList>
    </citation>
    <scope>NUCLEOTIDE SEQUENCE</scope>
    <source>
        <tissue evidence="4">Spear leaf of Hainan Tall coconut</tissue>
    </source>
</reference>
<feature type="domain" description="Vps16 C-terminal" evidence="2">
    <location>
        <begin position="406"/>
        <end position="481"/>
    </location>
</feature>
<evidence type="ECO:0000259" key="2">
    <source>
        <dbReference type="Pfam" id="PF04840"/>
    </source>
</evidence>
<dbReference type="InterPro" id="IPR036322">
    <property type="entry name" value="WD40_repeat_dom_sf"/>
</dbReference>
<evidence type="ECO:0000259" key="3">
    <source>
        <dbReference type="Pfam" id="PF04841"/>
    </source>
</evidence>
<dbReference type="GO" id="GO:0042144">
    <property type="term" value="P:vacuole fusion, non-autophagic"/>
    <property type="evidence" value="ECO:0007669"/>
    <property type="project" value="TreeGrafter"/>
</dbReference>
<name>A0A8K0N2Q7_COCNU</name>
<evidence type="ECO:0000256" key="1">
    <source>
        <dbReference type="ARBA" id="ARBA00009250"/>
    </source>
</evidence>
<dbReference type="GO" id="GO:0030897">
    <property type="term" value="C:HOPS complex"/>
    <property type="evidence" value="ECO:0007669"/>
    <property type="project" value="TreeGrafter"/>
</dbReference>
<dbReference type="GO" id="GO:0006886">
    <property type="term" value="P:intracellular protein transport"/>
    <property type="evidence" value="ECO:0007669"/>
    <property type="project" value="InterPro"/>
</dbReference>
<sequence>MAAVAVAVAAEWQLLHDRYYRKVEIYSMQWGRMDLARHRVACAPFGGPIAAIRDDSKIVQLYAESARRKLHIFNSAGVPLASAAWDRPGGRLVGMAWTDDQSLVCVVQDGTVYFYNLRAELSAPQFSLGKECFEQGVVECVFWGNGMICLTEDRQIFCVPDFKNPKPCKLADPGIEEYPLCVAVIEPQYTMSGNVEVLLGVDDYVLAVEEDGVQQLGIGVGPLQKMAVSHNGKYLATFTHDGRLLVITTDFSRIISEYNCEADENLRLIRSSLPEAVEACIDAAGHEFDVSRQRTLLRSASYGRAFCSHFSQDRDRFQEMCKTLRVLNSVRNHEIGIPLSIQQYKVLTAPVLIGRLVNANHHLVALRISEYLNLNPEVVLMHWACSKITASPAMQDAALLEILLDKVPLLLSIGEEDTALLKATESGDTDLVYLVLFHIWQKKPALDFFGTINARPLARDLFITYARFYKHEFLKDFFLSTGRLQVG</sequence>
<dbReference type="InterPro" id="IPR006925">
    <property type="entry name" value="Vps16_C"/>
</dbReference>
<gene>
    <name evidence="4" type="ORF">COCNU_06G006540</name>
</gene>
<feature type="domain" description="Vps16 N-terminal" evidence="3">
    <location>
        <begin position="10"/>
        <end position="262"/>
    </location>
</feature>
<dbReference type="Gene3D" id="2.130.10.10">
    <property type="entry name" value="YVTN repeat-like/Quinoprotein amine dehydrogenase"/>
    <property type="match status" value="1"/>
</dbReference>
<dbReference type="Proteomes" id="UP000797356">
    <property type="component" value="Chromosome 6"/>
</dbReference>
<dbReference type="GO" id="GO:0005765">
    <property type="term" value="C:lysosomal membrane"/>
    <property type="evidence" value="ECO:0007669"/>
    <property type="project" value="TreeGrafter"/>
</dbReference>
<reference evidence="4" key="2">
    <citation type="submission" date="2019-07" db="EMBL/GenBank/DDBJ databases">
        <authorList>
            <person name="Yang Y."/>
            <person name="Bocs S."/>
            <person name="Baudouin L."/>
        </authorList>
    </citation>
    <scope>NUCLEOTIDE SEQUENCE</scope>
    <source>
        <tissue evidence="4">Spear leaf of Hainan Tall coconut</tissue>
    </source>
</reference>
<dbReference type="EMBL" id="CM017877">
    <property type="protein sequence ID" value="KAG1346825.1"/>
    <property type="molecule type" value="Genomic_DNA"/>
</dbReference>
<comment type="caution">
    <text evidence="4">The sequence shown here is derived from an EMBL/GenBank/DDBJ whole genome shotgun (WGS) entry which is preliminary data.</text>
</comment>
<dbReference type="AlphaFoldDB" id="A0A8K0N2Q7"/>
<dbReference type="OrthoDB" id="1792at2759"/>
<evidence type="ECO:0000313" key="5">
    <source>
        <dbReference type="Proteomes" id="UP000797356"/>
    </source>
</evidence>
<proteinExistence type="inferred from homology"/>
<dbReference type="GO" id="GO:0005768">
    <property type="term" value="C:endosome"/>
    <property type="evidence" value="ECO:0007669"/>
    <property type="project" value="TreeGrafter"/>
</dbReference>
<dbReference type="InterPro" id="IPR006926">
    <property type="entry name" value="Vps16_N"/>
</dbReference>
<protein>
    <submittedName>
        <fullName evidence="4">Putative Vps16</fullName>
    </submittedName>
</protein>
<accession>A0A8K0N2Q7</accession>
<dbReference type="Pfam" id="PF04841">
    <property type="entry name" value="Vps16_N"/>
    <property type="match status" value="1"/>
</dbReference>
<organism evidence="4 5">
    <name type="scientific">Cocos nucifera</name>
    <name type="common">Coconut palm</name>
    <dbReference type="NCBI Taxonomy" id="13894"/>
    <lineage>
        <taxon>Eukaryota</taxon>
        <taxon>Viridiplantae</taxon>
        <taxon>Streptophyta</taxon>
        <taxon>Embryophyta</taxon>
        <taxon>Tracheophyta</taxon>
        <taxon>Spermatophyta</taxon>
        <taxon>Magnoliopsida</taxon>
        <taxon>Liliopsida</taxon>
        <taxon>Arecaceae</taxon>
        <taxon>Arecoideae</taxon>
        <taxon>Cocoseae</taxon>
        <taxon>Attaleinae</taxon>
        <taxon>Cocos</taxon>
    </lineage>
</organism>
<dbReference type="GO" id="GO:0003779">
    <property type="term" value="F:actin binding"/>
    <property type="evidence" value="ECO:0007669"/>
    <property type="project" value="TreeGrafter"/>
</dbReference>
<dbReference type="InterPro" id="IPR015943">
    <property type="entry name" value="WD40/YVTN_repeat-like_dom_sf"/>
</dbReference>
<dbReference type="GO" id="GO:0016197">
    <property type="term" value="P:endosomal transport"/>
    <property type="evidence" value="ECO:0007669"/>
    <property type="project" value="TreeGrafter"/>
</dbReference>
<dbReference type="PANTHER" id="PTHR12811:SF0">
    <property type="entry name" value="VACUOLAR PROTEIN SORTING-ASSOCIATED PROTEIN 16 HOMOLOG"/>
    <property type="match status" value="1"/>
</dbReference>